<organism evidence="7 8">
    <name type="scientific">Spodoptera litura</name>
    <name type="common">Asian cotton leafworm</name>
    <dbReference type="NCBI Taxonomy" id="69820"/>
    <lineage>
        <taxon>Eukaryota</taxon>
        <taxon>Metazoa</taxon>
        <taxon>Ecdysozoa</taxon>
        <taxon>Arthropoda</taxon>
        <taxon>Hexapoda</taxon>
        <taxon>Insecta</taxon>
        <taxon>Pterygota</taxon>
        <taxon>Neoptera</taxon>
        <taxon>Endopterygota</taxon>
        <taxon>Lepidoptera</taxon>
        <taxon>Glossata</taxon>
        <taxon>Ditrysia</taxon>
        <taxon>Noctuoidea</taxon>
        <taxon>Noctuidae</taxon>
        <taxon>Amphipyrinae</taxon>
        <taxon>Spodoptera</taxon>
    </lineage>
</organism>
<keyword evidence="7" id="KW-1185">Reference proteome</keyword>
<dbReference type="Gene3D" id="1.10.10.2590">
    <property type="entry name" value="BEN domain"/>
    <property type="match status" value="1"/>
</dbReference>
<comment type="subcellular location">
    <subcellularLocation>
        <location evidence="1">Nucleus</location>
    </subcellularLocation>
</comment>
<evidence type="ECO:0000313" key="8">
    <source>
        <dbReference type="RefSeq" id="XP_022832929.1"/>
    </source>
</evidence>
<dbReference type="PROSITE" id="PS51457">
    <property type="entry name" value="BEN"/>
    <property type="match status" value="1"/>
</dbReference>
<dbReference type="AlphaFoldDB" id="A0A9J7ERI2"/>
<evidence type="ECO:0000256" key="2">
    <source>
        <dbReference type="ARBA" id="ARBA00022491"/>
    </source>
</evidence>
<dbReference type="InterPro" id="IPR018379">
    <property type="entry name" value="BEN_domain"/>
</dbReference>
<keyword evidence="4" id="KW-0804">Transcription</keyword>
<name>A0A9J7ERI2_SPOLT</name>
<feature type="domain" description="BEN" evidence="6">
    <location>
        <begin position="104"/>
        <end position="203"/>
    </location>
</feature>
<dbReference type="SMART" id="SM01025">
    <property type="entry name" value="BEN"/>
    <property type="match status" value="1"/>
</dbReference>
<dbReference type="PANTHER" id="PTHR35346">
    <property type="entry name" value="BEN DOMAIN-CONTAINING PROTEIN 6"/>
    <property type="match status" value="1"/>
</dbReference>
<dbReference type="GO" id="GO:0045666">
    <property type="term" value="P:positive regulation of neuron differentiation"/>
    <property type="evidence" value="ECO:0007669"/>
    <property type="project" value="InterPro"/>
</dbReference>
<proteinExistence type="predicted"/>
<dbReference type="GO" id="GO:0003714">
    <property type="term" value="F:transcription corepressor activity"/>
    <property type="evidence" value="ECO:0007669"/>
    <property type="project" value="InterPro"/>
</dbReference>
<evidence type="ECO:0000259" key="6">
    <source>
        <dbReference type="PROSITE" id="PS51457"/>
    </source>
</evidence>
<dbReference type="GO" id="GO:0005634">
    <property type="term" value="C:nucleus"/>
    <property type="evidence" value="ECO:0007669"/>
    <property type="project" value="UniProtKB-SubCell"/>
</dbReference>
<evidence type="ECO:0000256" key="5">
    <source>
        <dbReference type="ARBA" id="ARBA00023242"/>
    </source>
</evidence>
<reference evidence="8" key="1">
    <citation type="submission" date="2025-08" db="UniProtKB">
        <authorList>
            <consortium name="RefSeq"/>
        </authorList>
    </citation>
    <scope>IDENTIFICATION</scope>
    <source>
        <strain evidence="8">Ishihara</strain>
        <tissue evidence="8">Whole body</tissue>
    </source>
</reference>
<dbReference type="InterPro" id="IPR037496">
    <property type="entry name" value="BEND6-like"/>
</dbReference>
<sequence>MYIARALLELRGEIFEEEAMEPIPVEAAEAVQAIEPVEPAMPEVPIEPVEPAVHQVPIEAVAPMAHVAPLVEPVVLEAALEPLVPIEPEVPMEPAAMEPMVPIGSGQTLVPLRKFLRVKWDSYTVATRSLLRAVFSQSVLATHSLTGKRSPAFLDRPVKACLDAQIVEDIVTTVQTRFKSSKLKKSMIRKVITTKCADECKMLRMKENRPPGGGSKPP</sequence>
<gene>
    <name evidence="8" type="primary">LOC111360876</name>
</gene>
<keyword evidence="3" id="KW-0805">Transcription regulation</keyword>
<dbReference type="OrthoDB" id="8186171at2759"/>
<dbReference type="GO" id="GO:0045746">
    <property type="term" value="P:negative regulation of Notch signaling pathway"/>
    <property type="evidence" value="ECO:0007669"/>
    <property type="project" value="InterPro"/>
</dbReference>
<evidence type="ECO:0000313" key="7">
    <source>
        <dbReference type="Proteomes" id="UP000301870"/>
    </source>
</evidence>
<accession>A0A9J7ERI2</accession>
<dbReference type="Proteomes" id="UP000301870">
    <property type="component" value="Chromosome Z"/>
</dbReference>
<dbReference type="GeneID" id="111360876"/>
<dbReference type="RefSeq" id="XP_022832929.1">
    <property type="nucleotide sequence ID" value="XM_022977161.1"/>
</dbReference>
<evidence type="ECO:0000256" key="4">
    <source>
        <dbReference type="ARBA" id="ARBA00023163"/>
    </source>
</evidence>
<protein>
    <submittedName>
        <fullName evidence="8">Protein insensitive-like isoform X1</fullName>
    </submittedName>
</protein>
<evidence type="ECO:0000256" key="1">
    <source>
        <dbReference type="ARBA" id="ARBA00004123"/>
    </source>
</evidence>
<dbReference type="GO" id="GO:0003677">
    <property type="term" value="F:DNA binding"/>
    <property type="evidence" value="ECO:0007669"/>
    <property type="project" value="InterPro"/>
</dbReference>
<keyword evidence="2" id="KW-0678">Repressor</keyword>
<evidence type="ECO:0000256" key="3">
    <source>
        <dbReference type="ARBA" id="ARBA00023015"/>
    </source>
</evidence>
<keyword evidence="5" id="KW-0539">Nucleus</keyword>
<dbReference type="Pfam" id="PF10523">
    <property type="entry name" value="BEN"/>
    <property type="match status" value="1"/>
</dbReference>
<dbReference type="KEGG" id="sliu:111360876"/>
<dbReference type="PANTHER" id="PTHR35346:SF1">
    <property type="entry name" value="BEN DOMAIN-CONTAINING PROTEIN 6"/>
    <property type="match status" value="1"/>
</dbReference>